<organism evidence="2 3">
    <name type="scientific">Phascolomyces articulosus</name>
    <dbReference type="NCBI Taxonomy" id="60185"/>
    <lineage>
        <taxon>Eukaryota</taxon>
        <taxon>Fungi</taxon>
        <taxon>Fungi incertae sedis</taxon>
        <taxon>Mucoromycota</taxon>
        <taxon>Mucoromycotina</taxon>
        <taxon>Mucoromycetes</taxon>
        <taxon>Mucorales</taxon>
        <taxon>Lichtheimiaceae</taxon>
        <taxon>Phascolomyces</taxon>
    </lineage>
</organism>
<proteinExistence type="predicted"/>
<accession>A0AAD5KD35</accession>
<dbReference type="Gene3D" id="3.40.50.720">
    <property type="entry name" value="NAD(P)-binding Rossmann-like Domain"/>
    <property type="match status" value="1"/>
</dbReference>
<keyword evidence="3" id="KW-1185">Reference proteome</keyword>
<dbReference type="EMBL" id="JAIXMP010000009">
    <property type="protein sequence ID" value="KAI9267883.1"/>
    <property type="molecule type" value="Genomic_DNA"/>
</dbReference>
<evidence type="ECO:0000259" key="1">
    <source>
        <dbReference type="SMART" id="SM00829"/>
    </source>
</evidence>
<evidence type="ECO:0000313" key="2">
    <source>
        <dbReference type="EMBL" id="KAI9267883.1"/>
    </source>
</evidence>
<dbReference type="PANTHER" id="PTHR11695:SF648">
    <property type="entry name" value="ZINC-BINDING OXIDOREDUCTASE"/>
    <property type="match status" value="1"/>
</dbReference>
<dbReference type="InterPro" id="IPR036291">
    <property type="entry name" value="NAD(P)-bd_dom_sf"/>
</dbReference>
<feature type="domain" description="Enoyl reductase (ER)" evidence="1">
    <location>
        <begin position="18"/>
        <end position="354"/>
    </location>
</feature>
<name>A0AAD5KD35_9FUNG</name>
<comment type="caution">
    <text evidence="2">The sequence shown here is derived from an EMBL/GenBank/DDBJ whole genome shotgun (WGS) entry which is preliminary data.</text>
</comment>
<evidence type="ECO:0000313" key="3">
    <source>
        <dbReference type="Proteomes" id="UP001209540"/>
    </source>
</evidence>
<reference evidence="2" key="1">
    <citation type="journal article" date="2022" name="IScience">
        <title>Evolution of zygomycete secretomes and the origins of terrestrial fungal ecologies.</title>
        <authorList>
            <person name="Chang Y."/>
            <person name="Wang Y."/>
            <person name="Mondo S."/>
            <person name="Ahrendt S."/>
            <person name="Andreopoulos W."/>
            <person name="Barry K."/>
            <person name="Beard J."/>
            <person name="Benny G.L."/>
            <person name="Blankenship S."/>
            <person name="Bonito G."/>
            <person name="Cuomo C."/>
            <person name="Desiro A."/>
            <person name="Gervers K.A."/>
            <person name="Hundley H."/>
            <person name="Kuo A."/>
            <person name="LaButti K."/>
            <person name="Lang B.F."/>
            <person name="Lipzen A."/>
            <person name="O'Donnell K."/>
            <person name="Pangilinan J."/>
            <person name="Reynolds N."/>
            <person name="Sandor L."/>
            <person name="Smith M.E."/>
            <person name="Tsang A."/>
            <person name="Grigoriev I.V."/>
            <person name="Stajich J.E."/>
            <person name="Spatafora J.W."/>
        </authorList>
    </citation>
    <scope>NUCLEOTIDE SEQUENCE</scope>
    <source>
        <strain evidence="2">RSA 2281</strain>
    </source>
</reference>
<dbReference type="Pfam" id="PF08240">
    <property type="entry name" value="ADH_N"/>
    <property type="match status" value="1"/>
</dbReference>
<dbReference type="InterPro" id="IPR013154">
    <property type="entry name" value="ADH-like_N"/>
</dbReference>
<reference evidence="2" key="2">
    <citation type="submission" date="2023-02" db="EMBL/GenBank/DDBJ databases">
        <authorList>
            <consortium name="DOE Joint Genome Institute"/>
            <person name="Mondo S.J."/>
            <person name="Chang Y."/>
            <person name="Wang Y."/>
            <person name="Ahrendt S."/>
            <person name="Andreopoulos W."/>
            <person name="Barry K."/>
            <person name="Beard J."/>
            <person name="Benny G.L."/>
            <person name="Blankenship S."/>
            <person name="Bonito G."/>
            <person name="Cuomo C."/>
            <person name="Desiro A."/>
            <person name="Gervers K.A."/>
            <person name="Hundley H."/>
            <person name="Kuo A."/>
            <person name="LaButti K."/>
            <person name="Lang B.F."/>
            <person name="Lipzen A."/>
            <person name="O'Donnell K."/>
            <person name="Pangilinan J."/>
            <person name="Reynolds N."/>
            <person name="Sandor L."/>
            <person name="Smith M.W."/>
            <person name="Tsang A."/>
            <person name="Grigoriev I.V."/>
            <person name="Stajich J.E."/>
            <person name="Spatafora J.W."/>
        </authorList>
    </citation>
    <scope>NUCLEOTIDE SEQUENCE</scope>
    <source>
        <strain evidence="2">RSA 2281</strain>
    </source>
</reference>
<dbReference type="GO" id="GO:0016491">
    <property type="term" value="F:oxidoreductase activity"/>
    <property type="evidence" value="ECO:0007669"/>
    <property type="project" value="InterPro"/>
</dbReference>
<dbReference type="InterPro" id="IPR011032">
    <property type="entry name" value="GroES-like_sf"/>
</dbReference>
<protein>
    <submittedName>
        <fullName evidence="2">Chaperonin 10-like protein</fullName>
    </submittedName>
</protein>
<dbReference type="PANTHER" id="PTHR11695">
    <property type="entry name" value="ALCOHOL DEHYDROGENASE RELATED"/>
    <property type="match status" value="1"/>
</dbReference>
<sequence>MSSSIPEIMNALQLIKQRCPPEEAFEYRQVKVPIMKKPTDILVNVKAAAINPAESKFRSGNVMTISVPRTMGCDYSGVIVAKGSQVTEFNIGDAVFGVLDNHTKGPEGSYAEYIVASIESGSIAKKPDNVSFEEAASIGVTALTAMQGIGFHGNMLSEDKNTRPKKVVVVGASGGVGAHSVQFAKALGAQEVTAICSSKNTFFVQSLGADRVVDYTSPESMEQFLSSQKEQLDLVMDCVGGEAYYTQLRPLLKPKTGIYCTAAGPIIHPATEPLGISDWAYLVSTVLYRRFFGPCPYFFIRDIPWQTMKTTIQPWLVEGTVRGVVGKDQVFDLKDGAKAHVLLDTLHASGRIILKVS</sequence>
<dbReference type="SUPFAM" id="SSF50129">
    <property type="entry name" value="GroES-like"/>
    <property type="match status" value="1"/>
</dbReference>
<dbReference type="SUPFAM" id="SSF51735">
    <property type="entry name" value="NAD(P)-binding Rossmann-fold domains"/>
    <property type="match status" value="1"/>
</dbReference>
<dbReference type="Proteomes" id="UP001209540">
    <property type="component" value="Unassembled WGS sequence"/>
</dbReference>
<dbReference type="SMART" id="SM00829">
    <property type="entry name" value="PKS_ER"/>
    <property type="match status" value="1"/>
</dbReference>
<dbReference type="InterPro" id="IPR020843">
    <property type="entry name" value="ER"/>
</dbReference>
<dbReference type="InterPro" id="IPR050700">
    <property type="entry name" value="YIM1/Zinc_Alcohol_DH_Fams"/>
</dbReference>
<dbReference type="Pfam" id="PF13602">
    <property type="entry name" value="ADH_zinc_N_2"/>
    <property type="match status" value="1"/>
</dbReference>
<dbReference type="Gene3D" id="3.90.180.10">
    <property type="entry name" value="Medium-chain alcohol dehydrogenases, catalytic domain"/>
    <property type="match status" value="1"/>
</dbReference>
<dbReference type="AlphaFoldDB" id="A0AAD5KD35"/>
<dbReference type="CDD" id="cd08267">
    <property type="entry name" value="MDR1"/>
    <property type="match status" value="1"/>
</dbReference>
<gene>
    <name evidence="2" type="ORF">BDA99DRAFT_558089</name>
</gene>